<organism evidence="1 2">
    <name type="scientific">Acinetobacter johnsonii</name>
    <dbReference type="NCBI Taxonomy" id="40214"/>
    <lineage>
        <taxon>Bacteria</taxon>
        <taxon>Pseudomonadati</taxon>
        <taxon>Pseudomonadota</taxon>
        <taxon>Gammaproteobacteria</taxon>
        <taxon>Moraxellales</taxon>
        <taxon>Moraxellaceae</taxon>
        <taxon>Acinetobacter</taxon>
    </lineage>
</organism>
<sequence>MNQCFIDTKQIEPSKFEMKLPIVALQSEGSIQALSAHDKMQRESLVIQLRQIPREALDNLRHFQAQIGCLNRCSFCSQSAGTTLWNMSRSGLANLIAALKTVCLELALKDGRVLDYPLNSEHVFSDEFKMPQFGLLGTQRNDRPGVIYCYLDNDPSSYPHLDDLIQWFYEDLGVTVRIATVGYSRRNIIIQNMHQRISKHLMNGIAGIRLSFSAYTHGYTNALNTSRHEFELDTAEFLDTYRNTFLSQNKGRKTACIELRFKPLVVSQDVRVLNYDGRIIIRSGSYLVIQQNTDDLEKNASICDPHDHGKKLSANGTPCFIIRAKAEILENTWESLVQSILSDNTLSSSHFVKEIGLLHHLNNEDGEYYAVNAERNSQGVHAKFFYPLTECRPNSGMIDGERYHLNMLLALSKQELDQSWNDFDKLIEMLSKTANRVDLYDTVEAQYIRKEIIDLVKSYARVLQYANYPSNVYFDKNLSVDTGHICNLGRAYHEYKAIASRANLPLTPDHERAFGTNGELAEEGIAWRIAITPNSMTTTAANARGVRNQYKDKPMILIEKLDLSMTATSHGQAQEKYFLAGDTSTHFTLQDMKHFPLIPGIKQQNSI</sequence>
<name>A0AA42XJ79_ACIJO</name>
<evidence type="ECO:0000313" key="2">
    <source>
        <dbReference type="Proteomes" id="UP001162261"/>
    </source>
</evidence>
<dbReference type="AlphaFoldDB" id="A0AA42XJ79"/>
<comment type="caution">
    <text evidence="1">The sequence shown here is derived from an EMBL/GenBank/DDBJ whole genome shotgun (WGS) entry which is preliminary data.</text>
</comment>
<accession>A0AA42XJ79</accession>
<protein>
    <submittedName>
        <fullName evidence="1">Uncharacterized protein</fullName>
    </submittedName>
</protein>
<reference evidence="1" key="1">
    <citation type="submission" date="2022-09" db="EMBL/GenBank/DDBJ databases">
        <title>Intensive care unit water sources are persistently colonized with multi-drug resistant bacteria and are the site of extensive horizontal gene transfer of antibiotic resistance genes.</title>
        <authorList>
            <person name="Diorio-Toth L."/>
        </authorList>
    </citation>
    <scope>NUCLEOTIDE SEQUENCE</scope>
    <source>
        <strain evidence="1">GD03649</strain>
    </source>
</reference>
<dbReference type="EMBL" id="JAOCLH010000020">
    <property type="protein sequence ID" value="MDH2172981.1"/>
    <property type="molecule type" value="Genomic_DNA"/>
</dbReference>
<dbReference type="Proteomes" id="UP001162261">
    <property type="component" value="Unassembled WGS sequence"/>
</dbReference>
<evidence type="ECO:0000313" key="1">
    <source>
        <dbReference type="EMBL" id="MDH2172981.1"/>
    </source>
</evidence>
<gene>
    <name evidence="1" type="ORF">N5J46_11205</name>
</gene>
<proteinExistence type="predicted"/>
<dbReference type="RefSeq" id="WP_262558251.1">
    <property type="nucleotide sequence ID" value="NZ_JAOCCI010000032.1"/>
</dbReference>